<comment type="similarity">
    <text evidence="3">Belongs to the UDP-glucose/GDP-mannose dehydrogenase family.</text>
</comment>
<dbReference type="PANTHER" id="PTHR43491:SF1">
    <property type="entry name" value="UDP-N-ACETYL-D-MANNOSAMINE DEHYDROGENASE"/>
    <property type="match status" value="1"/>
</dbReference>
<dbReference type="Pfam" id="PF00984">
    <property type="entry name" value="UDPG_MGDP_dh"/>
    <property type="match status" value="1"/>
</dbReference>
<evidence type="ECO:0000256" key="1">
    <source>
        <dbReference type="ARBA" id="ARBA00023002"/>
    </source>
</evidence>
<evidence type="ECO:0000256" key="2">
    <source>
        <dbReference type="ARBA" id="ARBA00023027"/>
    </source>
</evidence>
<dbReference type="InterPro" id="IPR014027">
    <property type="entry name" value="UDP-Glc/GDP-Man_DH_C"/>
</dbReference>
<comment type="caution">
    <text evidence="5">The sequence shown here is derived from an EMBL/GenBank/DDBJ whole genome shotgun (WGS) entry which is preliminary data.</text>
</comment>
<dbReference type="InterPro" id="IPR014026">
    <property type="entry name" value="UDP-Glc/GDP-Man_DH_dimer"/>
</dbReference>
<organism evidence="5 6">
    <name type="scientific">Enterococcus mundtii</name>
    <dbReference type="NCBI Taxonomy" id="53346"/>
    <lineage>
        <taxon>Bacteria</taxon>
        <taxon>Bacillati</taxon>
        <taxon>Bacillota</taxon>
        <taxon>Bacilli</taxon>
        <taxon>Lactobacillales</taxon>
        <taxon>Enterococcaceae</taxon>
        <taxon>Enterococcus</taxon>
    </lineage>
</organism>
<keyword evidence="6" id="KW-1185">Reference proteome</keyword>
<dbReference type="SUPFAM" id="SSF48179">
    <property type="entry name" value="6-phosphogluconate dehydrogenase C-terminal domain-like"/>
    <property type="match status" value="1"/>
</dbReference>
<dbReference type="NCBIfam" id="TIGR03026">
    <property type="entry name" value="NDP-sugDHase"/>
    <property type="match status" value="1"/>
</dbReference>
<dbReference type="InterPro" id="IPR028359">
    <property type="entry name" value="UDP_ManNAc/GlcNAc_DH"/>
</dbReference>
<dbReference type="InterPro" id="IPR036220">
    <property type="entry name" value="UDP-Glc/GDP-Man_DH_C_sf"/>
</dbReference>
<name>A0ABQ0VGS5_ENTMU</name>
<dbReference type="PANTHER" id="PTHR43491">
    <property type="entry name" value="UDP-N-ACETYL-D-MANNOSAMINE DEHYDROGENASE"/>
    <property type="match status" value="1"/>
</dbReference>
<dbReference type="InterPro" id="IPR036291">
    <property type="entry name" value="NAD(P)-bd_dom_sf"/>
</dbReference>
<accession>A0ABQ0VGS5</accession>
<dbReference type="PIRSF" id="PIRSF000124">
    <property type="entry name" value="UDPglc_GDPman_dh"/>
    <property type="match status" value="1"/>
</dbReference>
<dbReference type="SMART" id="SM00984">
    <property type="entry name" value="UDPG_MGDP_dh_C"/>
    <property type="match status" value="1"/>
</dbReference>
<sequence length="403" mass="45174">MDKKTINFVGLGYVGLPAALLLQNSGYPIIGTDINQELISELSNRKKTFDEPGLQEAYDQAMVNGIQFTTKYQQAEIYVVAVPTPFEATTKKIDPTYLVNALTAINEHCLEGAVIIVESTISPGTIDQYVRPIFKNKKVSLCHAPERILPGNILKELRYNSRTIGADNEETAQVVKEIYQGFCEGEIVLTDIKTAELSKVVENTFRDINIAFANELKLICEREGLDVHSVIEIANKHPRVNILNPGTGVGGHCIPVDPWFLVGDYPEQARLIRTAREVNDAVPKRILDKVREVMDHSFSGKRLGIYGLTYKDNVDDVRESPSLQLYQAMTDKEQAEVLFYDPLVKKSIVKNQAMDFDDFLQNTDVVLVMNRHEHLLVNEPLIQQSSETVLDPIGDLSMDKVVL</sequence>
<keyword evidence="2" id="KW-0520">NAD</keyword>
<proteinExistence type="inferred from homology"/>
<feature type="domain" description="UDP-glucose/GDP-mannose dehydrogenase C-terminal" evidence="4">
    <location>
        <begin position="304"/>
        <end position="392"/>
    </location>
</feature>
<keyword evidence="1" id="KW-0560">Oxidoreductase</keyword>
<dbReference type="InterPro" id="IPR008927">
    <property type="entry name" value="6-PGluconate_DH-like_C_sf"/>
</dbReference>
<dbReference type="RefSeq" id="WP_071867612.1">
    <property type="nucleotide sequence ID" value="NZ_BJWA01000037.1"/>
</dbReference>
<dbReference type="Gene3D" id="3.40.50.720">
    <property type="entry name" value="NAD(P)-binding Rossmann-like Domain"/>
    <property type="match status" value="2"/>
</dbReference>
<reference evidence="5 6" key="1">
    <citation type="submission" date="2019-07" db="EMBL/GenBank/DDBJ databases">
        <title>Whole genome shotgun sequence of Enterococcus mundtii NBRC 100490.</title>
        <authorList>
            <person name="Hosoyama A."/>
            <person name="Uohara A."/>
            <person name="Ohji S."/>
            <person name="Ichikawa N."/>
        </authorList>
    </citation>
    <scope>NUCLEOTIDE SEQUENCE [LARGE SCALE GENOMIC DNA]</scope>
    <source>
        <strain evidence="5 6">NBRC 100490</strain>
    </source>
</reference>
<dbReference type="Pfam" id="PF03720">
    <property type="entry name" value="UDPG_MGDP_dh_C"/>
    <property type="match status" value="1"/>
</dbReference>
<evidence type="ECO:0000259" key="4">
    <source>
        <dbReference type="SMART" id="SM00984"/>
    </source>
</evidence>
<dbReference type="EMBL" id="BJWA01000037">
    <property type="protein sequence ID" value="GEL81781.1"/>
    <property type="molecule type" value="Genomic_DNA"/>
</dbReference>
<evidence type="ECO:0000256" key="3">
    <source>
        <dbReference type="PIRNR" id="PIRNR000124"/>
    </source>
</evidence>
<dbReference type="SUPFAM" id="SSF51735">
    <property type="entry name" value="NAD(P)-binding Rossmann-fold domains"/>
    <property type="match status" value="1"/>
</dbReference>
<dbReference type="Pfam" id="PF03721">
    <property type="entry name" value="UDPG_MGDP_dh_N"/>
    <property type="match status" value="1"/>
</dbReference>
<dbReference type="GeneID" id="60998390"/>
<gene>
    <name evidence="5" type="ORF">EMU01_29250</name>
</gene>
<evidence type="ECO:0000313" key="5">
    <source>
        <dbReference type="EMBL" id="GEL81781.1"/>
    </source>
</evidence>
<evidence type="ECO:0000313" key="6">
    <source>
        <dbReference type="Proteomes" id="UP000321175"/>
    </source>
</evidence>
<dbReference type="SUPFAM" id="SSF52413">
    <property type="entry name" value="UDP-glucose/GDP-mannose dehydrogenase C-terminal domain"/>
    <property type="match status" value="1"/>
</dbReference>
<dbReference type="InterPro" id="IPR017476">
    <property type="entry name" value="UDP-Glc/GDP-Man"/>
</dbReference>
<dbReference type="Proteomes" id="UP000321175">
    <property type="component" value="Unassembled WGS sequence"/>
</dbReference>
<dbReference type="PIRSF" id="PIRSF500136">
    <property type="entry name" value="UDP_ManNAc_DH"/>
    <property type="match status" value="1"/>
</dbReference>
<dbReference type="InterPro" id="IPR001732">
    <property type="entry name" value="UDP-Glc/GDP-Man_DH_N"/>
</dbReference>
<protein>
    <submittedName>
        <fullName evidence="5">UDP-N-acetyl-D-mannosaminuronic acid dehydrogenase</fullName>
    </submittedName>
</protein>